<organism evidence="8 9">
    <name type="scientific">Apatococcus lobatus</name>
    <dbReference type="NCBI Taxonomy" id="904363"/>
    <lineage>
        <taxon>Eukaryota</taxon>
        <taxon>Viridiplantae</taxon>
        <taxon>Chlorophyta</taxon>
        <taxon>core chlorophytes</taxon>
        <taxon>Trebouxiophyceae</taxon>
        <taxon>Chlorellales</taxon>
        <taxon>Chlorellaceae</taxon>
        <taxon>Apatococcus</taxon>
    </lineage>
</organism>
<comment type="subcellular location">
    <subcellularLocation>
        <location evidence="1">Nucleus</location>
    </subcellularLocation>
</comment>
<dbReference type="Proteomes" id="UP001438707">
    <property type="component" value="Unassembled WGS sequence"/>
</dbReference>
<evidence type="ECO:0000259" key="6">
    <source>
        <dbReference type="Pfam" id="PF05179"/>
    </source>
</evidence>
<reference evidence="8 9" key="1">
    <citation type="journal article" date="2024" name="Nat. Commun.">
        <title>Phylogenomics reveals the evolutionary origins of lichenization in chlorophyte algae.</title>
        <authorList>
            <person name="Puginier C."/>
            <person name="Libourel C."/>
            <person name="Otte J."/>
            <person name="Skaloud P."/>
            <person name="Haon M."/>
            <person name="Grisel S."/>
            <person name="Petersen M."/>
            <person name="Berrin J.G."/>
            <person name="Delaux P.M."/>
            <person name="Dal Grande F."/>
            <person name="Keller J."/>
        </authorList>
    </citation>
    <scope>NUCLEOTIDE SEQUENCE [LARGE SCALE GENOMIC DNA]</scope>
    <source>
        <strain evidence="8 9">SAG 2145</strain>
    </source>
</reference>
<protein>
    <submittedName>
        <fullName evidence="8">Uncharacterized protein</fullName>
    </submittedName>
</protein>
<accession>A0AAW1RYE9</accession>
<feature type="compositionally biased region" description="Low complexity" evidence="5">
    <location>
        <begin position="201"/>
        <end position="211"/>
    </location>
</feature>
<feature type="region of interest" description="Disordered" evidence="5">
    <location>
        <begin position="129"/>
        <end position="152"/>
    </location>
</feature>
<dbReference type="GO" id="GO:0016593">
    <property type="term" value="C:Cdc73/Paf1 complex"/>
    <property type="evidence" value="ECO:0007669"/>
    <property type="project" value="InterPro"/>
</dbReference>
<sequence length="519" mass="57250">MDDPLVLLREYMIGKRIGEIELSDAQVVFGDTQTFPQDVRTSYKSQRGTQDFYTLNTLLFFCKSYADDPQKRPGAYIREARDAGQAAVNIVDSTDLLSYLTGKTETSTCIQTMAPELLLPSLPDVIEGPAVTGEDAIDRPSKRSRLDKSDDDLSGEARALKAIFAQERQLRDRNSQLMVPGRTFKRVLDILAKLQAAQAAAASRPSASKPHASSRPHHLHAVRKDKPGITLLPSQRFDRPRTEHDPGSEAAKEFGIKAYGTGKDTGGPSDSADAGGQPMEVDAAPPPPPPDAPSAPAPHSSALSSRSSQHSTDPHRRSSSSHPAHKPHSLSHIRPTSTPAAPTPKHKPAVGTPIILVPAGATSKINIWNVKSFLEKGEYKTADACKQEGDLRKPDGTVEVWRKQGRQKPVLYHAMEGCPAKTDATWRRVVAVFVQGKKWQFKGWPFKGAEQGDLVDTFSRILGIHLFFHDEQVDPNVKAWNVKLCSLQRAQRHKDPLIMGDFWKWLDIHLKGRNSQLTY</sequence>
<evidence type="ECO:0000313" key="9">
    <source>
        <dbReference type="Proteomes" id="UP001438707"/>
    </source>
</evidence>
<feature type="domain" description="Paf1 complex subunit Cdc73 N-terminal" evidence="7">
    <location>
        <begin position="1"/>
        <end position="149"/>
    </location>
</feature>
<dbReference type="AlphaFoldDB" id="A0AAW1RYE9"/>
<proteinExistence type="inferred from homology"/>
<evidence type="ECO:0000256" key="3">
    <source>
        <dbReference type="ARBA" id="ARBA00023163"/>
    </source>
</evidence>
<feature type="region of interest" description="Disordered" evidence="5">
    <location>
        <begin position="201"/>
        <end position="349"/>
    </location>
</feature>
<dbReference type="GO" id="GO:0032968">
    <property type="term" value="P:positive regulation of transcription elongation by RNA polymerase II"/>
    <property type="evidence" value="ECO:0007669"/>
    <property type="project" value="TreeGrafter"/>
</dbReference>
<dbReference type="PANTHER" id="PTHR12466:SF8">
    <property type="entry name" value="PARAFIBROMIN"/>
    <property type="match status" value="1"/>
</dbReference>
<evidence type="ECO:0000256" key="1">
    <source>
        <dbReference type="ARBA" id="ARBA00004123"/>
    </source>
</evidence>
<keyword evidence="3" id="KW-0804">Transcription</keyword>
<dbReference type="Gene3D" id="3.40.50.11990">
    <property type="entry name" value="RNA polymerase II accessory factor, Cdc73 C-terminal domain"/>
    <property type="match status" value="1"/>
</dbReference>
<feature type="compositionally biased region" description="Low complexity" evidence="5">
    <location>
        <begin position="297"/>
        <end position="311"/>
    </location>
</feature>
<dbReference type="InterPro" id="IPR032041">
    <property type="entry name" value="Cdc73_N"/>
</dbReference>
<dbReference type="Pfam" id="PF16050">
    <property type="entry name" value="CDC73_N"/>
    <property type="match status" value="1"/>
</dbReference>
<dbReference type="InterPro" id="IPR038103">
    <property type="entry name" value="CDC73_C_sf"/>
</dbReference>
<evidence type="ECO:0000313" key="8">
    <source>
        <dbReference type="EMBL" id="KAK9838857.1"/>
    </source>
</evidence>
<name>A0AAW1RYE9_9CHLO</name>
<comment type="caution">
    <text evidence="8">The sequence shown here is derived from an EMBL/GenBank/DDBJ whole genome shotgun (WGS) entry which is preliminary data.</text>
</comment>
<dbReference type="GO" id="GO:0000993">
    <property type="term" value="F:RNA polymerase II complex binding"/>
    <property type="evidence" value="ECO:0007669"/>
    <property type="project" value="TreeGrafter"/>
</dbReference>
<dbReference type="Pfam" id="PF05179">
    <property type="entry name" value="CDC73_C"/>
    <property type="match status" value="1"/>
</dbReference>
<feature type="compositionally biased region" description="Pro residues" evidence="5">
    <location>
        <begin position="284"/>
        <end position="296"/>
    </location>
</feature>
<feature type="compositionally biased region" description="Basic residues" evidence="5">
    <location>
        <begin position="212"/>
        <end position="221"/>
    </location>
</feature>
<dbReference type="GO" id="GO:0006368">
    <property type="term" value="P:transcription elongation by RNA polymerase II"/>
    <property type="evidence" value="ECO:0007669"/>
    <property type="project" value="InterPro"/>
</dbReference>
<feature type="compositionally biased region" description="Basic and acidic residues" evidence="5">
    <location>
        <begin position="136"/>
        <end position="148"/>
    </location>
</feature>
<evidence type="ECO:0000256" key="2">
    <source>
        <dbReference type="ARBA" id="ARBA00010427"/>
    </source>
</evidence>
<keyword evidence="9" id="KW-1185">Reference proteome</keyword>
<evidence type="ECO:0000256" key="5">
    <source>
        <dbReference type="SAM" id="MobiDB-lite"/>
    </source>
</evidence>
<comment type="similarity">
    <text evidence="2">Belongs to the CDC73 family.</text>
</comment>
<keyword evidence="4" id="KW-0539">Nucleus</keyword>
<feature type="compositionally biased region" description="Basic and acidic residues" evidence="5">
    <location>
        <begin position="236"/>
        <end position="255"/>
    </location>
</feature>
<evidence type="ECO:0000259" key="7">
    <source>
        <dbReference type="Pfam" id="PF16050"/>
    </source>
</evidence>
<gene>
    <name evidence="8" type="ORF">WJX74_004666</name>
</gene>
<evidence type="ECO:0000256" key="4">
    <source>
        <dbReference type="ARBA" id="ARBA00023242"/>
    </source>
</evidence>
<dbReference type="InterPro" id="IPR031336">
    <property type="entry name" value="CDC73_C"/>
</dbReference>
<dbReference type="PANTHER" id="PTHR12466">
    <property type="entry name" value="CDC73 DOMAIN PROTEIN"/>
    <property type="match status" value="1"/>
</dbReference>
<dbReference type="InterPro" id="IPR007852">
    <property type="entry name" value="Cdc73/Parafibromin"/>
</dbReference>
<feature type="compositionally biased region" description="Basic residues" evidence="5">
    <location>
        <begin position="317"/>
        <end position="331"/>
    </location>
</feature>
<dbReference type="EMBL" id="JALJOS010000005">
    <property type="protein sequence ID" value="KAK9838857.1"/>
    <property type="molecule type" value="Genomic_DNA"/>
</dbReference>
<feature type="domain" description="Cell division control protein 73 C-terminal" evidence="6">
    <location>
        <begin position="352"/>
        <end position="507"/>
    </location>
</feature>